<name>A0A2X2M3Z5_STAAU</name>
<keyword evidence="1" id="KW-1133">Transmembrane helix</keyword>
<evidence type="ECO:0000256" key="1">
    <source>
        <dbReference type="SAM" id="Phobius"/>
    </source>
</evidence>
<gene>
    <name evidence="3" type="ORF">NCTC10702_02823</name>
    <name evidence="2" type="ORF">NCTC13131_06026</name>
</gene>
<reference evidence="2" key="2">
    <citation type="submission" date="2020-11" db="EMBL/GenBank/DDBJ databases">
        <authorList>
            <consortium name="Pathogen Informatics"/>
        </authorList>
    </citation>
    <scope>NUCLEOTIDE SEQUENCE</scope>
    <source>
        <strain evidence="2">NCTC13131</strain>
    </source>
</reference>
<evidence type="ECO:0000313" key="2">
    <source>
        <dbReference type="EMBL" id="CAD7355012.1"/>
    </source>
</evidence>
<organism evidence="3 4">
    <name type="scientific">Staphylococcus aureus</name>
    <dbReference type="NCBI Taxonomy" id="1280"/>
    <lineage>
        <taxon>Bacteria</taxon>
        <taxon>Bacillati</taxon>
        <taxon>Bacillota</taxon>
        <taxon>Bacilli</taxon>
        <taxon>Bacillales</taxon>
        <taxon>Staphylococcaceae</taxon>
        <taxon>Staphylococcus</taxon>
    </lineage>
</organism>
<dbReference type="Proteomes" id="UP000251686">
    <property type="component" value="Unassembled WGS sequence"/>
</dbReference>
<feature type="transmembrane region" description="Helical" evidence="1">
    <location>
        <begin position="37"/>
        <end position="54"/>
    </location>
</feature>
<dbReference type="Pfam" id="PF07252">
    <property type="entry name" value="DUF1433"/>
    <property type="match status" value="1"/>
</dbReference>
<reference evidence="3 4" key="1">
    <citation type="submission" date="2018-06" db="EMBL/GenBank/DDBJ databases">
        <authorList>
            <consortium name="Pathogen Informatics"/>
            <person name="Doyle S."/>
        </authorList>
    </citation>
    <scope>NUCLEOTIDE SEQUENCE [LARGE SCALE GENOMIC DNA]</scope>
    <source>
        <strain evidence="3 4">NCTC10702</strain>
    </source>
</reference>
<evidence type="ECO:0000313" key="4">
    <source>
        <dbReference type="Proteomes" id="UP000254116"/>
    </source>
</evidence>
<dbReference type="Proteomes" id="UP000254116">
    <property type="component" value="Unassembled WGS sequence"/>
</dbReference>
<dbReference type="EMBL" id="UAUZ02000004">
    <property type="protein sequence ID" value="CAD7355012.1"/>
    <property type="molecule type" value="Genomic_DNA"/>
</dbReference>
<keyword evidence="1" id="KW-0472">Membrane</keyword>
<dbReference type="Gene3D" id="3.10.450.130">
    <property type="entry name" value="folded 79 residue fragment of lin0334 like domains"/>
    <property type="match status" value="1"/>
</dbReference>
<sequence length="157" mass="18568">MGCNVYTIIVKLNMLNLFKMFVNKYNEKEIDFLNKKYLMIVIIILILILGGIFLKMKYDEKKYYDEQKERITIYMKYNVKGYKNISFANFKENPMDGYSISGYINNDKKLSFTAGIRSVDDFQFDTDISYTDELGRKFNKNPKSVSEIKKEQNTSNK</sequence>
<dbReference type="EMBL" id="UHBY01000003">
    <property type="protein sequence ID" value="SUL36535.1"/>
    <property type="molecule type" value="Genomic_DNA"/>
</dbReference>
<protein>
    <submittedName>
        <fullName evidence="3">Exported protein</fullName>
    </submittedName>
</protein>
<evidence type="ECO:0000313" key="3">
    <source>
        <dbReference type="EMBL" id="SUL36535.1"/>
    </source>
</evidence>
<proteinExistence type="predicted"/>
<keyword evidence="1" id="KW-0812">Transmembrane</keyword>
<accession>A0A2X2M3Z5</accession>
<dbReference type="AlphaFoldDB" id="A0A2X2M3Z5"/>
<dbReference type="InterPro" id="IPR009881">
    <property type="entry name" value="DUF1433"/>
</dbReference>